<feature type="region of interest" description="Disordered" evidence="2">
    <location>
        <begin position="55"/>
        <end position="75"/>
    </location>
</feature>
<feature type="compositionally biased region" description="Polar residues" evidence="2">
    <location>
        <begin position="55"/>
        <end position="68"/>
    </location>
</feature>
<comment type="caution">
    <text evidence="3">The sequence shown here is derived from an EMBL/GenBank/DDBJ whole genome shotgun (WGS) entry which is preliminary data.</text>
</comment>
<evidence type="ECO:0000256" key="2">
    <source>
        <dbReference type="SAM" id="MobiDB-lite"/>
    </source>
</evidence>
<reference evidence="3" key="1">
    <citation type="submission" date="2017-07" db="EMBL/GenBank/DDBJ databases">
        <title>Taro Niue Genome Assembly and Annotation.</title>
        <authorList>
            <person name="Atibalentja N."/>
            <person name="Keating K."/>
            <person name="Fields C.J."/>
        </authorList>
    </citation>
    <scope>NUCLEOTIDE SEQUENCE</scope>
    <source>
        <strain evidence="3">Niue_2</strain>
        <tissue evidence="3">Leaf</tissue>
    </source>
</reference>
<dbReference type="AlphaFoldDB" id="A0A843VFX0"/>
<dbReference type="PANTHER" id="PTHR43049:SF1">
    <property type="entry name" value="EARLY ENDOSOME ANTIGEN"/>
    <property type="match status" value="1"/>
</dbReference>
<dbReference type="PANTHER" id="PTHR43049">
    <property type="entry name" value="EARLY ENDOSOME ANTIGEN"/>
    <property type="match status" value="1"/>
</dbReference>
<dbReference type="Proteomes" id="UP000652761">
    <property type="component" value="Unassembled WGS sequence"/>
</dbReference>
<dbReference type="EMBL" id="NMUH01001624">
    <property type="protein sequence ID" value="MQL94036.1"/>
    <property type="molecule type" value="Genomic_DNA"/>
</dbReference>
<keyword evidence="4" id="KW-1185">Reference proteome</keyword>
<sequence>MEAKHQHAIALEKQVEELKQELHQCEVQSEEKYKGDNAGSKAKDEVQVKSRDFNFSNLKGQGSHTSTEVIAANPEATTTTEPTGLMALKFILGVALICFYDHWR</sequence>
<gene>
    <name evidence="3" type="ORF">Taro_026681</name>
</gene>
<evidence type="ECO:0000256" key="1">
    <source>
        <dbReference type="SAM" id="Coils"/>
    </source>
</evidence>
<organism evidence="3 4">
    <name type="scientific">Colocasia esculenta</name>
    <name type="common">Wild taro</name>
    <name type="synonym">Arum esculentum</name>
    <dbReference type="NCBI Taxonomy" id="4460"/>
    <lineage>
        <taxon>Eukaryota</taxon>
        <taxon>Viridiplantae</taxon>
        <taxon>Streptophyta</taxon>
        <taxon>Embryophyta</taxon>
        <taxon>Tracheophyta</taxon>
        <taxon>Spermatophyta</taxon>
        <taxon>Magnoliopsida</taxon>
        <taxon>Liliopsida</taxon>
        <taxon>Araceae</taxon>
        <taxon>Aroideae</taxon>
        <taxon>Colocasieae</taxon>
        <taxon>Colocasia</taxon>
    </lineage>
</organism>
<evidence type="ECO:0000313" key="3">
    <source>
        <dbReference type="EMBL" id="MQL94036.1"/>
    </source>
</evidence>
<accession>A0A843VFX0</accession>
<feature type="coiled-coil region" evidence="1">
    <location>
        <begin position="1"/>
        <end position="31"/>
    </location>
</feature>
<name>A0A843VFX0_COLES</name>
<evidence type="ECO:0000313" key="4">
    <source>
        <dbReference type="Proteomes" id="UP000652761"/>
    </source>
</evidence>
<keyword evidence="1" id="KW-0175">Coiled coil</keyword>
<protein>
    <submittedName>
        <fullName evidence="3">Uncharacterized protein</fullName>
    </submittedName>
</protein>
<proteinExistence type="predicted"/>